<dbReference type="PANTHER" id="PTHR43537">
    <property type="entry name" value="TRANSCRIPTIONAL REGULATOR, GNTR FAMILY"/>
    <property type="match status" value="1"/>
</dbReference>
<comment type="caution">
    <text evidence="5">The sequence shown here is derived from an EMBL/GenBank/DDBJ whole genome shotgun (WGS) entry which is preliminary data.</text>
</comment>
<dbReference type="Gene3D" id="1.10.10.10">
    <property type="entry name" value="Winged helix-like DNA-binding domain superfamily/Winged helix DNA-binding domain"/>
    <property type="match status" value="1"/>
</dbReference>
<dbReference type="SUPFAM" id="SSF46785">
    <property type="entry name" value="Winged helix' DNA-binding domain"/>
    <property type="match status" value="1"/>
</dbReference>
<keyword evidence="2" id="KW-0238">DNA-binding</keyword>
<dbReference type="PROSITE" id="PS50949">
    <property type="entry name" value="HTH_GNTR"/>
    <property type="match status" value="1"/>
</dbReference>
<evidence type="ECO:0000259" key="4">
    <source>
        <dbReference type="PROSITE" id="PS50949"/>
    </source>
</evidence>
<dbReference type="InterPro" id="IPR036390">
    <property type="entry name" value="WH_DNA-bd_sf"/>
</dbReference>
<sequence>MPESGKGLAAQVADKLGHAIAAGTHAPGAVLRTEDLEVRFTVSRTVVREAVQALQSKRLLRSSPRVGLTVRPVADWHLYDPDVIRWRLDGPARTELLDDLTELRGAVEPAATAAAARRADRDQRKRLLECSAHMRAAAATRDRAAFLEADIAFHRLILTMSANPLFAQLAPVTEQLLRGRAALKLLPAAPDPADAARHDAVAIAVAAADPATAETAMRAVVAESLADIHMRLHAREVQV</sequence>
<dbReference type="EMBL" id="BAAAQN010000018">
    <property type="protein sequence ID" value="GAA2031547.1"/>
    <property type="molecule type" value="Genomic_DNA"/>
</dbReference>
<accession>A0ABN2U7K9</accession>
<dbReference type="Pfam" id="PF07729">
    <property type="entry name" value="FCD"/>
    <property type="match status" value="1"/>
</dbReference>
<dbReference type="InterPro" id="IPR008920">
    <property type="entry name" value="TF_FadR/GntR_C"/>
</dbReference>
<keyword evidence="6" id="KW-1185">Reference proteome</keyword>
<organism evidence="5 6">
    <name type="scientific">Catenulispora yoronensis</name>
    <dbReference type="NCBI Taxonomy" id="450799"/>
    <lineage>
        <taxon>Bacteria</taxon>
        <taxon>Bacillati</taxon>
        <taxon>Actinomycetota</taxon>
        <taxon>Actinomycetes</taxon>
        <taxon>Catenulisporales</taxon>
        <taxon>Catenulisporaceae</taxon>
        <taxon>Catenulispora</taxon>
    </lineage>
</organism>
<gene>
    <name evidence="5" type="ORF">GCM10009839_34350</name>
</gene>
<feature type="domain" description="HTH gntR-type" evidence="4">
    <location>
        <begin position="6"/>
        <end position="73"/>
    </location>
</feature>
<evidence type="ECO:0000256" key="1">
    <source>
        <dbReference type="ARBA" id="ARBA00023015"/>
    </source>
</evidence>
<dbReference type="SMART" id="SM00895">
    <property type="entry name" value="FCD"/>
    <property type="match status" value="1"/>
</dbReference>
<dbReference type="InterPro" id="IPR011711">
    <property type="entry name" value="GntR_C"/>
</dbReference>
<dbReference type="InterPro" id="IPR000524">
    <property type="entry name" value="Tscrpt_reg_HTH_GntR"/>
</dbReference>
<proteinExistence type="predicted"/>
<dbReference type="SUPFAM" id="SSF48008">
    <property type="entry name" value="GntR ligand-binding domain-like"/>
    <property type="match status" value="1"/>
</dbReference>
<dbReference type="Proteomes" id="UP001500751">
    <property type="component" value="Unassembled WGS sequence"/>
</dbReference>
<keyword evidence="1" id="KW-0805">Transcription regulation</keyword>
<reference evidence="6" key="1">
    <citation type="journal article" date="2019" name="Int. J. Syst. Evol. Microbiol.">
        <title>The Global Catalogue of Microorganisms (GCM) 10K type strain sequencing project: providing services to taxonomists for standard genome sequencing and annotation.</title>
        <authorList>
            <consortium name="The Broad Institute Genomics Platform"/>
            <consortium name="The Broad Institute Genome Sequencing Center for Infectious Disease"/>
            <person name="Wu L."/>
            <person name="Ma J."/>
        </authorList>
    </citation>
    <scope>NUCLEOTIDE SEQUENCE [LARGE SCALE GENOMIC DNA]</scope>
    <source>
        <strain evidence="6">JCM 16014</strain>
    </source>
</reference>
<keyword evidence="3" id="KW-0804">Transcription</keyword>
<name>A0ABN2U7K9_9ACTN</name>
<dbReference type="PANTHER" id="PTHR43537:SF44">
    <property type="entry name" value="GNTR FAMILY REGULATORY PROTEIN"/>
    <property type="match status" value="1"/>
</dbReference>
<evidence type="ECO:0000256" key="3">
    <source>
        <dbReference type="ARBA" id="ARBA00023163"/>
    </source>
</evidence>
<dbReference type="Gene3D" id="1.20.120.530">
    <property type="entry name" value="GntR ligand-binding domain-like"/>
    <property type="match status" value="1"/>
</dbReference>
<protein>
    <submittedName>
        <fullName evidence="5">FCD domain-containing protein</fullName>
    </submittedName>
</protein>
<evidence type="ECO:0000313" key="6">
    <source>
        <dbReference type="Proteomes" id="UP001500751"/>
    </source>
</evidence>
<evidence type="ECO:0000313" key="5">
    <source>
        <dbReference type="EMBL" id="GAA2031547.1"/>
    </source>
</evidence>
<dbReference type="Pfam" id="PF00392">
    <property type="entry name" value="GntR"/>
    <property type="match status" value="1"/>
</dbReference>
<evidence type="ECO:0000256" key="2">
    <source>
        <dbReference type="ARBA" id="ARBA00023125"/>
    </source>
</evidence>
<dbReference type="InterPro" id="IPR036388">
    <property type="entry name" value="WH-like_DNA-bd_sf"/>
</dbReference>
<dbReference type="SMART" id="SM00345">
    <property type="entry name" value="HTH_GNTR"/>
    <property type="match status" value="1"/>
</dbReference>